<keyword evidence="1" id="KW-0175">Coiled coil</keyword>
<reference evidence="3 4" key="1">
    <citation type="journal article" date="2020" name="Antonie Van Leeuwenhoek">
        <title>Rhodopirellula heiligendammensis sp. nov., Rhodopirellula pilleata sp. nov., and Rhodopirellula solitaria sp. nov. isolated from natural or artificial marine surfaces in Northern Germany and California, USA, and emended description of the genus Rhodopirellula.</title>
        <authorList>
            <person name="Kallscheuer N."/>
            <person name="Wiegand S."/>
            <person name="Jogler M."/>
            <person name="Boedeker C."/>
            <person name="Peeters S.H."/>
            <person name="Rast P."/>
            <person name="Heuer A."/>
            <person name="Jetten M.S.M."/>
            <person name="Rohde M."/>
            <person name="Jogler C."/>
        </authorList>
    </citation>
    <scope>NUCLEOTIDE SEQUENCE [LARGE SCALE GENOMIC DNA]</scope>
    <source>
        <strain evidence="3 4">Poly21</strain>
    </source>
</reference>
<feature type="coiled-coil region" evidence="1">
    <location>
        <begin position="234"/>
        <end position="261"/>
    </location>
</feature>
<dbReference type="InterPro" id="IPR011475">
    <property type="entry name" value="DUF1583"/>
</dbReference>
<dbReference type="Pfam" id="PF07622">
    <property type="entry name" value="DUF1583"/>
    <property type="match status" value="1"/>
</dbReference>
<keyword evidence="4" id="KW-1185">Reference proteome</keyword>
<evidence type="ECO:0000313" key="4">
    <source>
        <dbReference type="Proteomes" id="UP000319908"/>
    </source>
</evidence>
<evidence type="ECO:0000259" key="2">
    <source>
        <dbReference type="Pfam" id="PF07622"/>
    </source>
</evidence>
<comment type="caution">
    <text evidence="3">The sequence shown here is derived from an EMBL/GenBank/DDBJ whole genome shotgun (WGS) entry which is preliminary data.</text>
</comment>
<dbReference type="Proteomes" id="UP000319908">
    <property type="component" value="Unassembled WGS sequence"/>
</dbReference>
<name>A0A5C6BV30_9BACT</name>
<evidence type="ECO:0000313" key="3">
    <source>
        <dbReference type="EMBL" id="TWU16133.1"/>
    </source>
</evidence>
<evidence type="ECO:0000256" key="1">
    <source>
        <dbReference type="SAM" id="Coils"/>
    </source>
</evidence>
<sequence length="465" mass="51189">MPECAGNDVIDSLNESREKLPQQWNPDLAGDVNFESLDFNGDPATIERTPAGIRHRKSMTEGVREIRACVSVAGDFDIDVSYRDLAISDGKPTWHCGVGLMVLLDNRDRNRVTLYRRRDRISGKHELALAGQKMNDEGKVIYLGGRQVADSSVAGRLRLARRGTTVTALQSALDGSGERVIGRAAFPLGPVEVQGIRLVAQVGQGLETSVIWSDLHVRAEQIETHILPTEEMGSAELVDQLDQHRRLLTDLTEDVDESTGEGGLTWKLTPHATIAPDDPGFRLLVEASGDVESANILKRCQVNGDLDVQADLHIIHIDPSSKPSSNNDVTLCFYASPHSAGDGVGRLREDQTAELIEATLSLRYKQDGAKELNCRTVGRDHLGKLVYRPIRSVPIDMIDQLRIAVRDRAIYFFYSVTGADDTVVLGRVPIKNEFTITAIGVIQNARGARGRSEVQWKNIQVYGEN</sequence>
<feature type="domain" description="DUF1583" evidence="2">
    <location>
        <begin position="7"/>
        <end position="243"/>
    </location>
</feature>
<accession>A0A5C6BV30</accession>
<protein>
    <recommendedName>
        <fullName evidence="2">DUF1583 domain-containing protein</fullName>
    </recommendedName>
</protein>
<gene>
    <name evidence="3" type="ORF">Poly21_33380</name>
</gene>
<proteinExistence type="predicted"/>
<dbReference type="AlphaFoldDB" id="A0A5C6BV30"/>
<organism evidence="3 4">
    <name type="scientific">Allorhodopirellula heiligendammensis</name>
    <dbReference type="NCBI Taxonomy" id="2714739"/>
    <lineage>
        <taxon>Bacteria</taxon>
        <taxon>Pseudomonadati</taxon>
        <taxon>Planctomycetota</taxon>
        <taxon>Planctomycetia</taxon>
        <taxon>Pirellulales</taxon>
        <taxon>Pirellulaceae</taxon>
        <taxon>Allorhodopirellula</taxon>
    </lineage>
</organism>
<dbReference type="EMBL" id="SJPU01000002">
    <property type="protein sequence ID" value="TWU16133.1"/>
    <property type="molecule type" value="Genomic_DNA"/>
</dbReference>